<dbReference type="EnsemblFungi" id="PTTG_07037-t43_1">
    <property type="protein sequence ID" value="PTTG_07037-t43_1-p1"/>
    <property type="gene ID" value="PTTG_07037"/>
</dbReference>
<evidence type="ECO:0000313" key="3">
    <source>
        <dbReference type="Proteomes" id="UP000005240"/>
    </source>
</evidence>
<keyword evidence="3" id="KW-1185">Reference proteome</keyword>
<organism evidence="1">
    <name type="scientific">Puccinia triticina (isolate 1-1 / race 1 (BBBD))</name>
    <name type="common">Brown leaf rust fungus</name>
    <dbReference type="NCBI Taxonomy" id="630390"/>
    <lineage>
        <taxon>Eukaryota</taxon>
        <taxon>Fungi</taxon>
        <taxon>Dikarya</taxon>
        <taxon>Basidiomycota</taxon>
        <taxon>Pucciniomycotina</taxon>
        <taxon>Pucciniomycetes</taxon>
        <taxon>Pucciniales</taxon>
        <taxon>Pucciniaceae</taxon>
        <taxon>Puccinia</taxon>
    </lineage>
</organism>
<dbReference type="AlphaFoldDB" id="A0A180H2J8"/>
<dbReference type="PANTHER" id="PTHR33246:SF51">
    <property type="entry name" value="MYB_SANT-LIKE DOMAIN-CONTAINING PROTEIN"/>
    <property type="match status" value="1"/>
</dbReference>
<protein>
    <recommendedName>
        <fullName evidence="4">Retrotransposon Copia-like N-terminal domain-containing protein</fullName>
    </recommendedName>
</protein>
<sequence>MADAAVPNNSDSSLSLKVAGIPQLSAPDPSSNYPNWSFVVTVHLLSLNLAYLLKPIKPEEQSASWAKDNADVCSFIARTVHQDNLCFIRPFPDDAKGMWDALQDTHLDSTAGGRIYWLRKLVTLRLSGEDIDAHIKEMAMCAVRLKSG</sequence>
<reference evidence="2" key="4">
    <citation type="submission" date="2025-05" db="UniProtKB">
        <authorList>
            <consortium name="EnsemblFungi"/>
        </authorList>
    </citation>
    <scope>IDENTIFICATION</scope>
    <source>
        <strain evidence="2">isolate 1-1 / race 1 (BBBD)</strain>
    </source>
</reference>
<dbReference type="VEuPathDB" id="FungiDB:PTTG_07037"/>
<dbReference type="Pfam" id="PF14223">
    <property type="entry name" value="Retrotran_gag_2"/>
    <property type="match status" value="1"/>
</dbReference>
<proteinExistence type="predicted"/>
<dbReference type="PANTHER" id="PTHR33246">
    <property type="entry name" value="CCHC-TYPE DOMAIN-CONTAINING PROTEIN"/>
    <property type="match status" value="1"/>
</dbReference>
<dbReference type="OrthoDB" id="10623014at2759"/>
<evidence type="ECO:0008006" key="4">
    <source>
        <dbReference type="Google" id="ProtNLM"/>
    </source>
</evidence>
<evidence type="ECO:0000313" key="1">
    <source>
        <dbReference type="EMBL" id="OAV99237.1"/>
    </source>
</evidence>
<gene>
    <name evidence="1" type="ORF">PTTG_07037</name>
</gene>
<evidence type="ECO:0000313" key="2">
    <source>
        <dbReference type="EnsemblFungi" id="PTTG_07037-t43_1-p1"/>
    </source>
</evidence>
<reference evidence="2 3" key="3">
    <citation type="journal article" date="2017" name="G3 (Bethesda)">
        <title>Comparative analysis highlights variable genome content of wheat rusts and divergence of the mating loci.</title>
        <authorList>
            <person name="Cuomo C.A."/>
            <person name="Bakkeren G."/>
            <person name="Khalil H.B."/>
            <person name="Panwar V."/>
            <person name="Joly D."/>
            <person name="Linning R."/>
            <person name="Sakthikumar S."/>
            <person name="Song X."/>
            <person name="Adiconis X."/>
            <person name="Fan L."/>
            <person name="Goldberg J.M."/>
            <person name="Levin J.Z."/>
            <person name="Young S."/>
            <person name="Zeng Q."/>
            <person name="Anikster Y."/>
            <person name="Bruce M."/>
            <person name="Wang M."/>
            <person name="Yin C."/>
            <person name="McCallum B."/>
            <person name="Szabo L.J."/>
            <person name="Hulbert S."/>
            <person name="Chen X."/>
            <person name="Fellers J.P."/>
        </authorList>
    </citation>
    <scope>NUCLEOTIDE SEQUENCE</scope>
    <source>
        <strain evidence="2">isolate 1-1 / race 1 (BBBD)</strain>
        <strain evidence="3">Isolate 1-1 / race 1 (BBBD)</strain>
    </source>
</reference>
<dbReference type="EMBL" id="ADAS02000004">
    <property type="protein sequence ID" value="OAV99237.1"/>
    <property type="molecule type" value="Genomic_DNA"/>
</dbReference>
<dbReference type="Proteomes" id="UP000005240">
    <property type="component" value="Unassembled WGS sequence"/>
</dbReference>
<reference evidence="1" key="1">
    <citation type="submission" date="2009-11" db="EMBL/GenBank/DDBJ databases">
        <authorList>
            <consortium name="The Broad Institute Genome Sequencing Platform"/>
            <person name="Ward D."/>
            <person name="Feldgarden M."/>
            <person name="Earl A."/>
            <person name="Young S.K."/>
            <person name="Zeng Q."/>
            <person name="Koehrsen M."/>
            <person name="Alvarado L."/>
            <person name="Berlin A."/>
            <person name="Bochicchio J."/>
            <person name="Borenstein D."/>
            <person name="Chapman S.B."/>
            <person name="Chen Z."/>
            <person name="Engels R."/>
            <person name="Freedman E."/>
            <person name="Gellesch M."/>
            <person name="Goldberg J."/>
            <person name="Griggs A."/>
            <person name="Gujja S."/>
            <person name="Heilman E."/>
            <person name="Heiman D."/>
            <person name="Hepburn T."/>
            <person name="Howarth C."/>
            <person name="Jen D."/>
            <person name="Larson L."/>
            <person name="Lewis B."/>
            <person name="Mehta T."/>
            <person name="Park D."/>
            <person name="Pearson M."/>
            <person name="Roberts A."/>
            <person name="Saif S."/>
            <person name="Shea T."/>
            <person name="Shenoy N."/>
            <person name="Sisk P."/>
            <person name="Stolte C."/>
            <person name="Sykes S."/>
            <person name="Thomson T."/>
            <person name="Walk T."/>
            <person name="White J."/>
            <person name="Yandava C."/>
            <person name="Izard J."/>
            <person name="Baranova O.V."/>
            <person name="Blanton J.M."/>
            <person name="Tanner A.C."/>
            <person name="Dewhirst F.E."/>
            <person name="Haas B."/>
            <person name="Nusbaum C."/>
            <person name="Birren B."/>
        </authorList>
    </citation>
    <scope>NUCLEOTIDE SEQUENCE [LARGE SCALE GENOMIC DNA]</scope>
    <source>
        <strain evidence="1">1-1 BBBD Race 1</strain>
    </source>
</reference>
<accession>A0A180H2J8</accession>
<name>A0A180H2J8_PUCT1</name>
<feature type="non-terminal residue" evidence="1">
    <location>
        <position position="148"/>
    </location>
</feature>
<reference evidence="1" key="2">
    <citation type="submission" date="2016-05" db="EMBL/GenBank/DDBJ databases">
        <title>Comparative analysis highlights variable genome content of wheat rusts and divergence of the mating loci.</title>
        <authorList>
            <person name="Cuomo C.A."/>
            <person name="Bakkeren G."/>
            <person name="Szabo L."/>
            <person name="Khalil H."/>
            <person name="Joly D."/>
            <person name="Goldberg J."/>
            <person name="Young S."/>
            <person name="Zeng Q."/>
            <person name="Fellers J."/>
        </authorList>
    </citation>
    <scope>NUCLEOTIDE SEQUENCE [LARGE SCALE GENOMIC DNA]</scope>
    <source>
        <strain evidence="1">1-1 BBBD Race 1</strain>
    </source>
</reference>